<dbReference type="Pfam" id="PF01270">
    <property type="entry name" value="Glyco_hydro_8"/>
    <property type="match status" value="1"/>
</dbReference>
<dbReference type="InterPro" id="IPR012341">
    <property type="entry name" value="6hp_glycosidase-like_sf"/>
</dbReference>
<dbReference type="STRING" id="56458.SB85_09320"/>
<evidence type="ECO:0000313" key="9">
    <source>
        <dbReference type="EMBL" id="PPU81936.1"/>
    </source>
</evidence>
<keyword evidence="7" id="KW-0119">Carbohydrate metabolism</keyword>
<comment type="similarity">
    <text evidence="2">Belongs to the glycosyl hydrolase 8 (cellulase D) family.</text>
</comment>
<keyword evidence="8" id="KW-0732">Signal</keyword>
<evidence type="ECO:0000256" key="6">
    <source>
        <dbReference type="ARBA" id="ARBA00023295"/>
    </source>
</evidence>
<evidence type="ECO:0000256" key="5">
    <source>
        <dbReference type="ARBA" id="ARBA00023001"/>
    </source>
</evidence>
<dbReference type="PRINTS" id="PR00735">
    <property type="entry name" value="GLHYDRLASE8"/>
</dbReference>
<dbReference type="EC" id="3.2.1.4" evidence="3"/>
<comment type="catalytic activity">
    <reaction evidence="1">
        <text>Endohydrolysis of (1-&gt;4)-beta-D-glucosidic linkages in cellulose, lichenin and cereal beta-D-glucans.</text>
        <dbReference type="EC" id="3.2.1.4"/>
    </reaction>
</comment>
<gene>
    <name evidence="9" type="ORF">XsacCFBP4641_13275</name>
</gene>
<proteinExistence type="inferred from homology"/>
<dbReference type="RefSeq" id="WP_010343619.1">
    <property type="nucleotide sequence ID" value="NZ_CP132343.1"/>
</dbReference>
<dbReference type="InterPro" id="IPR008928">
    <property type="entry name" value="6-hairpin_glycosidase_sf"/>
</dbReference>
<dbReference type="InterPro" id="IPR002037">
    <property type="entry name" value="Glyco_hydro_8"/>
</dbReference>
<dbReference type="AlphaFoldDB" id="A0A2P5Z2U4"/>
<evidence type="ECO:0000256" key="7">
    <source>
        <dbReference type="ARBA" id="ARBA00023326"/>
    </source>
</evidence>
<evidence type="ECO:0000256" key="2">
    <source>
        <dbReference type="ARBA" id="ARBA00009209"/>
    </source>
</evidence>
<dbReference type="InterPro" id="IPR006311">
    <property type="entry name" value="TAT_signal"/>
</dbReference>
<evidence type="ECO:0000256" key="1">
    <source>
        <dbReference type="ARBA" id="ARBA00000966"/>
    </source>
</evidence>
<dbReference type="EMBL" id="MDEK01000011">
    <property type="protein sequence ID" value="PPU81936.1"/>
    <property type="molecule type" value="Genomic_DNA"/>
</dbReference>
<dbReference type="GO" id="GO:0030245">
    <property type="term" value="P:cellulose catabolic process"/>
    <property type="evidence" value="ECO:0007669"/>
    <property type="project" value="UniProtKB-KW"/>
</dbReference>
<evidence type="ECO:0000256" key="8">
    <source>
        <dbReference type="SAM" id="SignalP"/>
    </source>
</evidence>
<accession>A0A2P5Z2U4</accession>
<protein>
    <recommendedName>
        <fullName evidence="3">cellulase</fullName>
        <ecNumber evidence="3">3.2.1.4</ecNumber>
    </recommendedName>
</protein>
<evidence type="ECO:0000313" key="10">
    <source>
        <dbReference type="Proteomes" id="UP000247346"/>
    </source>
</evidence>
<comment type="caution">
    <text evidence="9">The sequence shown here is derived from an EMBL/GenBank/DDBJ whole genome shotgun (WGS) entry which is preliminary data.</text>
</comment>
<dbReference type="NCBIfam" id="NF008305">
    <property type="entry name" value="PRK11097.1"/>
    <property type="match status" value="1"/>
</dbReference>
<dbReference type="PROSITE" id="PS51318">
    <property type="entry name" value="TAT"/>
    <property type="match status" value="1"/>
</dbReference>
<keyword evidence="4" id="KW-0378">Hydrolase</keyword>
<evidence type="ECO:0000256" key="3">
    <source>
        <dbReference type="ARBA" id="ARBA00012601"/>
    </source>
</evidence>
<keyword evidence="7" id="KW-0624">Polysaccharide degradation</keyword>
<dbReference type="SUPFAM" id="SSF48208">
    <property type="entry name" value="Six-hairpin glycosidases"/>
    <property type="match status" value="1"/>
</dbReference>
<sequence length="388" mass="42500">MNAHTGQRRRLLGGLLAAGTATLLPPARAALAVAPACAPWREWTAFVAKHLDASGRVIDFQHADQRSTSEGQSYALFFALVANDQVLFERVLGWTRHNLCGGRPQQVLPAWLWGRASDGSWRVLDGNSASDADLWIAYVLIEAGRLWQRPGYTQAGLQMLALVRRTELAELPGFGSMLLPAAKGFVQPQRWTLNPSYLPIQLLRRFAAVDPKGPWAGLATRSARMLRDSAPVGFAPDWIAWDGRTFGVDPDKGAIGSYDAIRVYLWAGMLDAADPLRKTLLDDLSGPLQQLRAQGRLDEKIDTRQGVGNGQAPPGFAAALLPYLSALREPALLKAQAQRIPAPGDTAAARLPYYDRVLILFGRAWLDNRYRFSADGALQPAWRTQCSA</sequence>
<keyword evidence="5" id="KW-0136">Cellulose degradation</keyword>
<evidence type="ECO:0000256" key="4">
    <source>
        <dbReference type="ARBA" id="ARBA00022801"/>
    </source>
</evidence>
<dbReference type="GeneID" id="93877720"/>
<feature type="chain" id="PRO_5015200288" description="cellulase" evidence="8">
    <location>
        <begin position="30"/>
        <end position="388"/>
    </location>
</feature>
<reference evidence="9 10" key="1">
    <citation type="submission" date="2016-08" db="EMBL/GenBank/DDBJ databases">
        <authorList>
            <person name="Seilhamer J.J."/>
        </authorList>
    </citation>
    <scope>NUCLEOTIDE SEQUENCE [LARGE SCALE GENOMIC DNA]</scope>
    <source>
        <strain evidence="9 10">CFBP4641</strain>
    </source>
</reference>
<organism evidence="9 10">
    <name type="scientific">Xanthomonas sacchari</name>
    <dbReference type="NCBI Taxonomy" id="56458"/>
    <lineage>
        <taxon>Bacteria</taxon>
        <taxon>Pseudomonadati</taxon>
        <taxon>Pseudomonadota</taxon>
        <taxon>Gammaproteobacteria</taxon>
        <taxon>Lysobacterales</taxon>
        <taxon>Lysobacteraceae</taxon>
        <taxon>Xanthomonas</taxon>
    </lineage>
</organism>
<feature type="signal peptide" evidence="8">
    <location>
        <begin position="1"/>
        <end position="29"/>
    </location>
</feature>
<dbReference type="GO" id="GO:0008810">
    <property type="term" value="F:cellulase activity"/>
    <property type="evidence" value="ECO:0007669"/>
    <property type="project" value="UniProtKB-EC"/>
</dbReference>
<keyword evidence="6" id="KW-0326">Glycosidase</keyword>
<dbReference type="Gene3D" id="1.50.10.10">
    <property type="match status" value="1"/>
</dbReference>
<dbReference type="Proteomes" id="UP000247346">
    <property type="component" value="Unassembled WGS sequence"/>
</dbReference>
<name>A0A2P5Z2U4_9XANT</name>